<keyword evidence="1" id="KW-0175">Coiled coil</keyword>
<feature type="coiled-coil region" evidence="1">
    <location>
        <begin position="3"/>
        <end position="67"/>
    </location>
</feature>
<evidence type="ECO:0000256" key="1">
    <source>
        <dbReference type="SAM" id="Coils"/>
    </source>
</evidence>
<evidence type="ECO:0000313" key="3">
    <source>
        <dbReference type="Proteomes" id="UP001464891"/>
    </source>
</evidence>
<dbReference type="EMBL" id="JAMPKM010000003">
    <property type="protein sequence ID" value="MEP0816876.1"/>
    <property type="molecule type" value="Genomic_DNA"/>
</dbReference>
<sequence length="156" mass="17873">MKLAEALILRADCQKRIAQLQQRLLRSAKVQEGEQPAENPETLLSELDAAIAQLRTLIQQINQTNARTAFQNATLSDALAERETLQMQRNVYSNLVDAASIRQERYTRSEVKFFSTVAIAQIQNQVDRLSRNYRELDAQIQALNWQTDLIEVSRET</sequence>
<dbReference type="Pfam" id="PF20935">
    <property type="entry name" value="DUF6847"/>
    <property type="match status" value="1"/>
</dbReference>
<dbReference type="Gene3D" id="6.10.320.10">
    <property type="match status" value="1"/>
</dbReference>
<organism evidence="2 3">
    <name type="scientific">Trichocoleus desertorum GB2-A4</name>
    <dbReference type="NCBI Taxonomy" id="2933944"/>
    <lineage>
        <taxon>Bacteria</taxon>
        <taxon>Bacillati</taxon>
        <taxon>Cyanobacteriota</taxon>
        <taxon>Cyanophyceae</taxon>
        <taxon>Leptolyngbyales</taxon>
        <taxon>Trichocoleusaceae</taxon>
        <taxon>Trichocoleus</taxon>
    </lineage>
</organism>
<dbReference type="RefSeq" id="WP_190439089.1">
    <property type="nucleotide sequence ID" value="NZ_JAMPKM010000003.1"/>
</dbReference>
<dbReference type="CDD" id="cd12208">
    <property type="entry name" value="DIP1984-like"/>
    <property type="match status" value="1"/>
</dbReference>
<dbReference type="Proteomes" id="UP001464891">
    <property type="component" value="Unassembled WGS sequence"/>
</dbReference>
<reference evidence="2 3" key="1">
    <citation type="submission" date="2022-04" db="EMBL/GenBank/DDBJ databases">
        <title>Positive selection, recombination, and allopatry shape intraspecific diversity of widespread and dominant cyanobacteria.</title>
        <authorList>
            <person name="Wei J."/>
            <person name="Shu W."/>
            <person name="Hu C."/>
        </authorList>
    </citation>
    <scope>NUCLEOTIDE SEQUENCE [LARGE SCALE GENOMIC DNA]</scope>
    <source>
        <strain evidence="2 3">GB2-A4</strain>
    </source>
</reference>
<evidence type="ECO:0000313" key="2">
    <source>
        <dbReference type="EMBL" id="MEP0816876.1"/>
    </source>
</evidence>
<keyword evidence="3" id="KW-1185">Reference proteome</keyword>
<dbReference type="NCBIfam" id="NF038048">
    <property type="entry name" value="DIP1984_fam"/>
    <property type="match status" value="1"/>
</dbReference>
<gene>
    <name evidence="2" type="ORF">NC998_07180</name>
</gene>
<dbReference type="InterPro" id="IPR047741">
    <property type="entry name" value="DIP1984-like"/>
</dbReference>
<feature type="coiled-coil region" evidence="1">
    <location>
        <begin position="119"/>
        <end position="146"/>
    </location>
</feature>
<protein>
    <submittedName>
        <fullName evidence="2">DIP1984 family protein</fullName>
    </submittedName>
</protein>
<name>A0ABV0J762_9CYAN</name>
<accession>A0ABV0J762</accession>
<comment type="caution">
    <text evidence="2">The sequence shown here is derived from an EMBL/GenBank/DDBJ whole genome shotgun (WGS) entry which is preliminary data.</text>
</comment>
<proteinExistence type="predicted"/>